<comment type="caution">
    <text evidence="10">The sequence shown here is derived from an EMBL/GenBank/DDBJ whole genome shotgun (WGS) entry which is preliminary data.</text>
</comment>
<feature type="chain" id="PRO_5014801152" description="carbonic anhydrase" evidence="8">
    <location>
        <begin position="35"/>
        <end position="266"/>
    </location>
</feature>
<sequence>MPVRPDDLSNVITRRGALAALALLGIAGCGGSVAATTSTPHWDYNAEGPDHWADLDRGYATCRAGHAQSPIDLDSPTELHPSDHIEIDYRSISSVKLLNNGHTIQAAVPADSGNRIVVDGTAFTLTQFHFHLPSEHTVDGHDTAMELHFVHTASSGRLAVLAVLLHAQPDATPLTPILTATPNRIGLTRTVSAVDPREYLPTDLAQFRYQGSLTTPPCTEGVEWIVLRHPAPVAIPDVDNYRALFPHSNRPTQPRNGRPVVLAGPN</sequence>
<dbReference type="Gene3D" id="3.10.200.10">
    <property type="entry name" value="Alpha carbonic anhydrase"/>
    <property type="match status" value="1"/>
</dbReference>
<dbReference type="PANTHER" id="PTHR18952:SF265">
    <property type="entry name" value="CARBONIC ANHYDRASE"/>
    <property type="match status" value="1"/>
</dbReference>
<dbReference type="PROSITE" id="PS51257">
    <property type="entry name" value="PROKAR_LIPOPROTEIN"/>
    <property type="match status" value="1"/>
</dbReference>
<evidence type="ECO:0000256" key="1">
    <source>
        <dbReference type="ARBA" id="ARBA00010718"/>
    </source>
</evidence>
<dbReference type="GO" id="GO:0008270">
    <property type="term" value="F:zinc ion binding"/>
    <property type="evidence" value="ECO:0007669"/>
    <property type="project" value="InterPro"/>
</dbReference>
<keyword evidence="3" id="KW-0479">Metal-binding</keyword>
<dbReference type="InterPro" id="IPR036398">
    <property type="entry name" value="CA_dom_sf"/>
</dbReference>
<evidence type="ECO:0000256" key="7">
    <source>
        <dbReference type="SAM" id="MobiDB-lite"/>
    </source>
</evidence>
<feature type="signal peptide" evidence="8">
    <location>
        <begin position="1"/>
        <end position="34"/>
    </location>
</feature>
<dbReference type="Proteomes" id="UP000233766">
    <property type="component" value="Unassembled WGS sequence"/>
</dbReference>
<evidence type="ECO:0000259" key="9">
    <source>
        <dbReference type="PROSITE" id="PS51144"/>
    </source>
</evidence>
<feature type="region of interest" description="Disordered" evidence="7">
    <location>
        <begin position="246"/>
        <end position="266"/>
    </location>
</feature>
<protein>
    <recommendedName>
        <fullName evidence="2">carbonic anhydrase</fullName>
        <ecNumber evidence="2">4.2.1.1</ecNumber>
    </recommendedName>
</protein>
<organism evidence="10 11">
    <name type="scientific">Nocardia fluminea</name>
    <dbReference type="NCBI Taxonomy" id="134984"/>
    <lineage>
        <taxon>Bacteria</taxon>
        <taxon>Bacillati</taxon>
        <taxon>Actinomycetota</taxon>
        <taxon>Actinomycetes</taxon>
        <taxon>Mycobacteriales</taxon>
        <taxon>Nocardiaceae</taxon>
        <taxon>Nocardia</taxon>
    </lineage>
</organism>
<dbReference type="Pfam" id="PF00194">
    <property type="entry name" value="Carb_anhydrase"/>
    <property type="match status" value="1"/>
</dbReference>
<dbReference type="CDD" id="cd03124">
    <property type="entry name" value="alpha_CA_prokaryotic_like"/>
    <property type="match status" value="1"/>
</dbReference>
<dbReference type="InterPro" id="IPR001148">
    <property type="entry name" value="CA_dom"/>
</dbReference>
<dbReference type="AlphaFoldDB" id="A0A2N3VLG1"/>
<dbReference type="InterPro" id="IPR023561">
    <property type="entry name" value="Carbonic_anhydrase_a-class"/>
</dbReference>
<feature type="domain" description="Alpha-carbonic anhydrase" evidence="9">
    <location>
        <begin position="40"/>
        <end position="266"/>
    </location>
</feature>
<reference evidence="10 11" key="1">
    <citation type="submission" date="2017-12" db="EMBL/GenBank/DDBJ databases">
        <title>Sequencing the genomes of 1000 Actinobacteria strains.</title>
        <authorList>
            <person name="Klenk H.-P."/>
        </authorList>
    </citation>
    <scope>NUCLEOTIDE SEQUENCE [LARGE SCALE GENOMIC DNA]</scope>
    <source>
        <strain evidence="10 11">DSM 44489</strain>
    </source>
</reference>
<evidence type="ECO:0000313" key="11">
    <source>
        <dbReference type="Proteomes" id="UP000233766"/>
    </source>
</evidence>
<dbReference type="SUPFAM" id="SSF51069">
    <property type="entry name" value="Carbonic anhydrase"/>
    <property type="match status" value="1"/>
</dbReference>
<evidence type="ECO:0000313" key="10">
    <source>
        <dbReference type="EMBL" id="PKV82429.1"/>
    </source>
</evidence>
<comment type="similarity">
    <text evidence="1">Belongs to the alpha-carbonic anhydrase family.</text>
</comment>
<dbReference type="RefSeq" id="WP_245914965.1">
    <property type="nucleotide sequence ID" value="NZ_PJMW01000002.1"/>
</dbReference>
<keyword evidence="11" id="KW-1185">Reference proteome</keyword>
<evidence type="ECO:0000256" key="5">
    <source>
        <dbReference type="ARBA" id="ARBA00023239"/>
    </source>
</evidence>
<dbReference type="EMBL" id="PJMW01000002">
    <property type="protein sequence ID" value="PKV82429.1"/>
    <property type="molecule type" value="Genomic_DNA"/>
</dbReference>
<comment type="catalytic activity">
    <reaction evidence="6">
        <text>hydrogencarbonate + H(+) = CO2 + H2O</text>
        <dbReference type="Rhea" id="RHEA:10748"/>
        <dbReference type="ChEBI" id="CHEBI:15377"/>
        <dbReference type="ChEBI" id="CHEBI:15378"/>
        <dbReference type="ChEBI" id="CHEBI:16526"/>
        <dbReference type="ChEBI" id="CHEBI:17544"/>
        <dbReference type="EC" id="4.2.1.1"/>
    </reaction>
</comment>
<keyword evidence="5" id="KW-0456">Lyase</keyword>
<proteinExistence type="inferred from homology"/>
<dbReference type="PANTHER" id="PTHR18952">
    <property type="entry name" value="CARBONIC ANHYDRASE"/>
    <property type="match status" value="1"/>
</dbReference>
<dbReference type="SMART" id="SM01057">
    <property type="entry name" value="Carb_anhydrase"/>
    <property type="match status" value="1"/>
</dbReference>
<evidence type="ECO:0000256" key="6">
    <source>
        <dbReference type="ARBA" id="ARBA00048348"/>
    </source>
</evidence>
<dbReference type="EC" id="4.2.1.1" evidence="2"/>
<keyword evidence="4" id="KW-0862">Zinc</keyword>
<dbReference type="PROSITE" id="PS51144">
    <property type="entry name" value="ALPHA_CA_2"/>
    <property type="match status" value="1"/>
</dbReference>
<keyword evidence="8" id="KW-0732">Signal</keyword>
<evidence type="ECO:0000256" key="8">
    <source>
        <dbReference type="SAM" id="SignalP"/>
    </source>
</evidence>
<evidence type="ECO:0000256" key="2">
    <source>
        <dbReference type="ARBA" id="ARBA00012925"/>
    </source>
</evidence>
<gene>
    <name evidence="10" type="ORF">ATK86_6918</name>
</gene>
<evidence type="ECO:0000256" key="3">
    <source>
        <dbReference type="ARBA" id="ARBA00022723"/>
    </source>
</evidence>
<name>A0A2N3VLG1_9NOCA</name>
<dbReference type="InterPro" id="IPR041891">
    <property type="entry name" value="Alpha_CA_prokaryot-like"/>
</dbReference>
<dbReference type="GO" id="GO:0004089">
    <property type="term" value="F:carbonate dehydratase activity"/>
    <property type="evidence" value="ECO:0007669"/>
    <property type="project" value="UniProtKB-EC"/>
</dbReference>
<evidence type="ECO:0000256" key="4">
    <source>
        <dbReference type="ARBA" id="ARBA00022833"/>
    </source>
</evidence>
<accession>A0A2N3VLG1</accession>